<dbReference type="PANTHER" id="PTHR28265">
    <property type="entry name" value="MAINTENANCE OF TELOMERE CAPPING PROTEIN 1"/>
    <property type="match status" value="1"/>
</dbReference>
<feature type="region of interest" description="Disordered" evidence="1">
    <location>
        <begin position="253"/>
        <end position="273"/>
    </location>
</feature>
<dbReference type="AlphaFoldDB" id="A0A067MXS1"/>
<dbReference type="PANTHER" id="PTHR28265:SF1">
    <property type="entry name" value="MAINTENANCE OF TELOMERE CAPPING PROTEIN 1"/>
    <property type="match status" value="1"/>
</dbReference>
<dbReference type="Proteomes" id="UP000027195">
    <property type="component" value="Unassembled WGS sequence"/>
</dbReference>
<dbReference type="HOGENOM" id="CLU_034224_1_0_1"/>
<evidence type="ECO:0000256" key="1">
    <source>
        <dbReference type="SAM" id="MobiDB-lite"/>
    </source>
</evidence>
<accession>A0A067MXS1</accession>
<dbReference type="FunCoup" id="A0A067MXS1">
    <property type="interactions" value="9"/>
</dbReference>
<protein>
    <recommendedName>
        <fullName evidence="4">Maintenance of telomere capping protein 1</fullName>
    </recommendedName>
</protein>
<organism evidence="2 3">
    <name type="scientific">Botryobasidium botryosum (strain FD-172 SS1)</name>
    <dbReference type="NCBI Taxonomy" id="930990"/>
    <lineage>
        <taxon>Eukaryota</taxon>
        <taxon>Fungi</taxon>
        <taxon>Dikarya</taxon>
        <taxon>Basidiomycota</taxon>
        <taxon>Agaricomycotina</taxon>
        <taxon>Agaricomycetes</taxon>
        <taxon>Cantharellales</taxon>
        <taxon>Botryobasidiaceae</taxon>
        <taxon>Botryobasidium</taxon>
    </lineage>
</organism>
<dbReference type="InterPro" id="IPR018814">
    <property type="entry name" value="DUF5427"/>
</dbReference>
<keyword evidence="3" id="KW-1185">Reference proteome</keyword>
<name>A0A067MXS1_BOTB1</name>
<feature type="compositionally biased region" description="Low complexity" evidence="1">
    <location>
        <begin position="118"/>
        <end position="142"/>
    </location>
</feature>
<dbReference type="Pfam" id="PF10310">
    <property type="entry name" value="DUF5427"/>
    <property type="match status" value="1"/>
</dbReference>
<gene>
    <name evidence="2" type="ORF">BOTBODRAFT_100261</name>
</gene>
<dbReference type="EMBL" id="KL198017">
    <property type="protein sequence ID" value="KDQ20563.1"/>
    <property type="molecule type" value="Genomic_DNA"/>
</dbReference>
<evidence type="ECO:0000313" key="2">
    <source>
        <dbReference type="EMBL" id="KDQ20563.1"/>
    </source>
</evidence>
<dbReference type="InParanoid" id="A0A067MXS1"/>
<feature type="compositionally biased region" description="Polar residues" evidence="1">
    <location>
        <begin position="54"/>
        <end position="79"/>
    </location>
</feature>
<sequence>MSKQQEALQFLDDLDSFSVPPEPPASGSSKARSAPAANPGEAADVLAFLDEITQKSSEPTAKVTHTTPSRPLSRTTVPSAGTPRKSGELGAVRVTAPLAPSRGSTPIPGSSAPGSVYASAAESQGQQSTQSQQQQQQGGWGWGSVWSGAAAAIQQAKSAVEERVPKNEQARKWGEGVMEYVKQAQLEKIGQDLKNVSLSTLTDILNVVAPPIAEHEVIKVWLSHDMQGYDGVETLVYRALARIMEQVEGGDLIVNKGDESRPKDTPEAEGRSINGVEGLEAAFKLAQAEVDELVKARASKETSSEQSSVAANLQNPTVYSTVYLRIQPFVSPSPLASLLSTSSATLSPPAPNTDQIQFLLHLIDPTHTLEHTTLTQAVPAWWLASWDAAGADETKVDAHVEWVEEMVAEVLRVGVEVIGQEYVAARMGWVPRDKEATESA</sequence>
<reference evidence="3" key="1">
    <citation type="journal article" date="2014" name="Proc. Natl. Acad. Sci. U.S.A.">
        <title>Extensive sampling of basidiomycete genomes demonstrates inadequacy of the white-rot/brown-rot paradigm for wood decay fungi.</title>
        <authorList>
            <person name="Riley R."/>
            <person name="Salamov A.A."/>
            <person name="Brown D.W."/>
            <person name="Nagy L.G."/>
            <person name="Floudas D."/>
            <person name="Held B.W."/>
            <person name="Levasseur A."/>
            <person name="Lombard V."/>
            <person name="Morin E."/>
            <person name="Otillar R."/>
            <person name="Lindquist E.A."/>
            <person name="Sun H."/>
            <person name="LaButti K.M."/>
            <person name="Schmutz J."/>
            <person name="Jabbour D."/>
            <person name="Luo H."/>
            <person name="Baker S.E."/>
            <person name="Pisabarro A.G."/>
            <person name="Walton J.D."/>
            <person name="Blanchette R.A."/>
            <person name="Henrissat B."/>
            <person name="Martin F."/>
            <person name="Cullen D."/>
            <person name="Hibbett D.S."/>
            <person name="Grigoriev I.V."/>
        </authorList>
    </citation>
    <scope>NUCLEOTIDE SEQUENCE [LARGE SCALE GENOMIC DNA]</scope>
    <source>
        <strain evidence="3">FD-172 SS1</strain>
    </source>
</reference>
<dbReference type="STRING" id="930990.A0A067MXS1"/>
<feature type="compositionally biased region" description="Basic and acidic residues" evidence="1">
    <location>
        <begin position="256"/>
        <end position="270"/>
    </location>
</feature>
<evidence type="ECO:0000313" key="3">
    <source>
        <dbReference type="Proteomes" id="UP000027195"/>
    </source>
</evidence>
<dbReference type="OrthoDB" id="5594977at2759"/>
<feature type="region of interest" description="Disordered" evidence="1">
    <location>
        <begin position="1"/>
        <end position="142"/>
    </location>
</feature>
<proteinExistence type="predicted"/>
<evidence type="ECO:0008006" key="4">
    <source>
        <dbReference type="Google" id="ProtNLM"/>
    </source>
</evidence>